<dbReference type="InterPro" id="IPR009430">
    <property type="entry name" value="GvpL/GvpF"/>
</dbReference>
<reference evidence="5 6" key="1">
    <citation type="submission" date="2015-11" db="EMBL/GenBank/DDBJ databases">
        <authorList>
            <person name="Sahl J."/>
            <person name="Wagner D."/>
            <person name="Keim P."/>
        </authorList>
    </citation>
    <scope>NUCLEOTIDE SEQUENCE [LARGE SCALE GENOMIC DNA]</scope>
    <source>
        <strain evidence="5 6">BDU18</strain>
    </source>
</reference>
<evidence type="ECO:0000256" key="3">
    <source>
        <dbReference type="ARBA" id="ARBA00035643"/>
    </source>
</evidence>
<evidence type="ECO:0000256" key="2">
    <source>
        <dbReference type="ARBA" id="ARBA00035108"/>
    </source>
</evidence>
<comment type="similarity">
    <text evidence="3">Belongs to the gas vesicle GvpF/GvpL family.</text>
</comment>
<dbReference type="PANTHER" id="PTHR36852:SF1">
    <property type="entry name" value="PROTEIN GVPL 2"/>
    <property type="match status" value="1"/>
</dbReference>
<name>A0ABR5T3I3_9BURK</name>
<evidence type="ECO:0000313" key="5">
    <source>
        <dbReference type="EMBL" id="KWZ37797.1"/>
    </source>
</evidence>
<organism evidence="5 6">
    <name type="scientific">Burkholderia savannae</name>
    <dbReference type="NCBI Taxonomy" id="1637837"/>
    <lineage>
        <taxon>Bacteria</taxon>
        <taxon>Pseudomonadati</taxon>
        <taxon>Pseudomonadota</taxon>
        <taxon>Betaproteobacteria</taxon>
        <taxon>Burkholderiales</taxon>
        <taxon>Burkholderiaceae</taxon>
        <taxon>Burkholderia</taxon>
        <taxon>pseudomallei group</taxon>
    </lineage>
</organism>
<accession>A0ABR5T3I3</accession>
<evidence type="ECO:0000256" key="4">
    <source>
        <dbReference type="SAM" id="MobiDB-lite"/>
    </source>
</evidence>
<sequence length="252" mass="27507">MVWLTYAVLTQKGSFALPSGVDGARLEIVDGAHLRTVVSEHARAPSATIPAALAFGETVATLFRHGAVVPMRFPTCLDDKRAVREWLDDESDTYRDLLQRIDGCVEMGLRFRPPDERHARPHPQAGGPGHAYLAARAAPNSVALSHGERIAAALRDLYRDWRFDGQVEGFASLCFLVRQATLDDFVERCRQTARRTALPLYVSGPWPPYSFAAGERASAAEPPRAFGPTSRPSTAASKSENGAGRERDGRAP</sequence>
<dbReference type="RefSeq" id="WP_038743596.1">
    <property type="nucleotide sequence ID" value="NZ_LNJQ01000004.1"/>
</dbReference>
<dbReference type="Proteomes" id="UP000070255">
    <property type="component" value="Unassembled WGS sequence"/>
</dbReference>
<proteinExistence type="inferred from homology"/>
<evidence type="ECO:0000256" key="1">
    <source>
        <dbReference type="ARBA" id="ARBA00022987"/>
    </source>
</evidence>
<feature type="compositionally biased region" description="Polar residues" evidence="4">
    <location>
        <begin position="230"/>
        <end position="240"/>
    </location>
</feature>
<feature type="compositionally biased region" description="Basic and acidic residues" evidence="4">
    <location>
        <begin position="243"/>
        <end position="252"/>
    </location>
</feature>
<gene>
    <name evidence="5" type="ORF">WS72_22935</name>
</gene>
<evidence type="ECO:0000313" key="6">
    <source>
        <dbReference type="Proteomes" id="UP000070255"/>
    </source>
</evidence>
<dbReference type="PANTHER" id="PTHR36852">
    <property type="entry name" value="PROTEIN GVPL 2"/>
    <property type="match status" value="1"/>
</dbReference>
<keyword evidence="6" id="KW-1185">Reference proteome</keyword>
<dbReference type="Pfam" id="PF06386">
    <property type="entry name" value="GvpL_GvpF"/>
    <property type="match status" value="1"/>
</dbReference>
<keyword evidence="1" id="KW-0304">Gas vesicle</keyword>
<comment type="subcellular location">
    <subcellularLocation>
        <location evidence="2">Gas vesicle</location>
    </subcellularLocation>
</comment>
<protein>
    <submittedName>
        <fullName evidence="5">Gas vesicle protein GvpFL</fullName>
    </submittedName>
</protein>
<comment type="caution">
    <text evidence="5">The sequence shown here is derived from an EMBL/GenBank/DDBJ whole genome shotgun (WGS) entry which is preliminary data.</text>
</comment>
<feature type="region of interest" description="Disordered" evidence="4">
    <location>
        <begin position="212"/>
        <end position="252"/>
    </location>
</feature>
<dbReference type="EMBL" id="LNJQ01000004">
    <property type="protein sequence ID" value="KWZ37797.1"/>
    <property type="molecule type" value="Genomic_DNA"/>
</dbReference>